<feature type="compositionally biased region" description="Basic and acidic residues" evidence="9">
    <location>
        <begin position="428"/>
        <end position="438"/>
    </location>
</feature>
<keyword evidence="4" id="KW-0808">Transferase</keyword>
<keyword evidence="10" id="KW-1133">Transmembrane helix</keyword>
<proteinExistence type="predicted"/>
<dbReference type="GO" id="GO:0016020">
    <property type="term" value="C:membrane"/>
    <property type="evidence" value="ECO:0007669"/>
    <property type="project" value="InterPro"/>
</dbReference>
<dbReference type="PIRSF" id="PIRSF037434">
    <property type="entry name" value="STHK_ChrS"/>
    <property type="match status" value="1"/>
</dbReference>
<feature type="transmembrane region" description="Helical" evidence="10">
    <location>
        <begin position="12"/>
        <end position="34"/>
    </location>
</feature>
<gene>
    <name evidence="12" type="ORF">JD292_08705</name>
</gene>
<evidence type="ECO:0000256" key="7">
    <source>
        <dbReference type="ARBA" id="ARBA00022840"/>
    </source>
</evidence>
<feature type="transmembrane region" description="Helical" evidence="10">
    <location>
        <begin position="80"/>
        <end position="100"/>
    </location>
</feature>
<evidence type="ECO:0000313" key="12">
    <source>
        <dbReference type="EMBL" id="MBK0422154.1"/>
    </source>
</evidence>
<keyword evidence="10" id="KW-0812">Transmembrane</keyword>
<evidence type="ECO:0000256" key="1">
    <source>
        <dbReference type="ARBA" id="ARBA00000085"/>
    </source>
</evidence>
<keyword evidence="10" id="KW-0472">Membrane</keyword>
<evidence type="ECO:0000256" key="10">
    <source>
        <dbReference type="SAM" id="Phobius"/>
    </source>
</evidence>
<dbReference type="AlphaFoldDB" id="A0A934QER8"/>
<evidence type="ECO:0000256" key="2">
    <source>
        <dbReference type="ARBA" id="ARBA00012438"/>
    </source>
</evidence>
<comment type="caution">
    <text evidence="12">The sequence shown here is derived from an EMBL/GenBank/DDBJ whole genome shotgun (WGS) entry which is preliminary data.</text>
</comment>
<evidence type="ECO:0000313" key="13">
    <source>
        <dbReference type="Proteomes" id="UP000618733"/>
    </source>
</evidence>
<evidence type="ECO:0000259" key="11">
    <source>
        <dbReference type="Pfam" id="PF07730"/>
    </source>
</evidence>
<dbReference type="InterPro" id="IPR011712">
    <property type="entry name" value="Sig_transdc_His_kin_sub3_dim/P"/>
</dbReference>
<keyword evidence="5" id="KW-0547">Nucleotide-binding</keyword>
<organism evidence="12 13">
    <name type="scientific">Leucobacter edaphi</name>
    <dbReference type="NCBI Taxonomy" id="2796472"/>
    <lineage>
        <taxon>Bacteria</taxon>
        <taxon>Bacillati</taxon>
        <taxon>Actinomycetota</taxon>
        <taxon>Actinomycetes</taxon>
        <taxon>Micrococcales</taxon>
        <taxon>Microbacteriaceae</taxon>
        <taxon>Leucobacter</taxon>
    </lineage>
</organism>
<evidence type="ECO:0000256" key="3">
    <source>
        <dbReference type="ARBA" id="ARBA00022553"/>
    </source>
</evidence>
<reference evidence="12" key="1">
    <citation type="submission" date="2020-12" db="EMBL/GenBank/DDBJ databases">
        <title>Leucobacter sp. CAS2, isolated from Chromium sludge.</title>
        <authorList>
            <person name="Xu Z."/>
        </authorList>
    </citation>
    <scope>NUCLEOTIDE SEQUENCE</scope>
    <source>
        <strain evidence="12">CSA2</strain>
    </source>
</reference>
<dbReference type="InterPro" id="IPR036890">
    <property type="entry name" value="HATPase_C_sf"/>
</dbReference>
<sequence length="438" mass="46003">MIEGARTRLPLLGWDVAFGCLLAFFALIGFLNAADESAGGVGLVTALAPLVCIGIVYVVLGRPLLRRTMTTGLPTRTDLFTLVLLVAGTGFAALVEPSYATLQCVIYPLIWVTLPAQRDSIVWSAGLALAVGVGSTVAYARHGAENPIGIAALVAVLSFGFAVVMGTWITRIHRAGERYRDLAEELRRSQATAAALAESAGAAAERERLSRELHDTLTQTLTGLVMLSEQAERALDAGDEARARDRVAHVGRAARDAVSEARALVATTQPLGEGGLEQALERITARFASDTGIVVERRIEAQHLDRERQVVLLRAAQEGLANARKHARATLVELALLSDDRGVLLRVDDDGCGPSGSGAEAPAGFGLSGLGDRVRTVGGSVAFGARPGGGARLEVRMPHQEPRDALGSPESPGELNGVPPRAAANAPDDVRDREGTSS</sequence>
<evidence type="ECO:0000256" key="5">
    <source>
        <dbReference type="ARBA" id="ARBA00022741"/>
    </source>
</evidence>
<dbReference type="Gene3D" id="3.30.565.10">
    <property type="entry name" value="Histidine kinase-like ATPase, C-terminal domain"/>
    <property type="match status" value="1"/>
</dbReference>
<feature type="compositionally biased region" description="Basic and acidic residues" evidence="9">
    <location>
        <begin position="393"/>
        <end position="404"/>
    </location>
</feature>
<dbReference type="GO" id="GO:0000155">
    <property type="term" value="F:phosphorelay sensor kinase activity"/>
    <property type="evidence" value="ECO:0007669"/>
    <property type="project" value="InterPro"/>
</dbReference>
<name>A0A934QER8_9MICO</name>
<dbReference type="SUPFAM" id="SSF55874">
    <property type="entry name" value="ATPase domain of HSP90 chaperone/DNA topoisomerase II/histidine kinase"/>
    <property type="match status" value="1"/>
</dbReference>
<keyword evidence="13" id="KW-1185">Reference proteome</keyword>
<dbReference type="GO" id="GO:0046983">
    <property type="term" value="F:protein dimerization activity"/>
    <property type="evidence" value="ECO:0007669"/>
    <property type="project" value="InterPro"/>
</dbReference>
<comment type="catalytic activity">
    <reaction evidence="1">
        <text>ATP + protein L-histidine = ADP + protein N-phospho-L-histidine.</text>
        <dbReference type="EC" id="2.7.13.3"/>
    </reaction>
</comment>
<feature type="domain" description="Signal transduction histidine kinase subgroup 3 dimerisation and phosphoacceptor" evidence="11">
    <location>
        <begin position="205"/>
        <end position="270"/>
    </location>
</feature>
<feature type="region of interest" description="Disordered" evidence="9">
    <location>
        <begin position="385"/>
        <end position="438"/>
    </location>
</feature>
<evidence type="ECO:0000256" key="8">
    <source>
        <dbReference type="ARBA" id="ARBA00023012"/>
    </source>
</evidence>
<dbReference type="PANTHER" id="PTHR24421">
    <property type="entry name" value="NITRATE/NITRITE SENSOR PROTEIN NARX-RELATED"/>
    <property type="match status" value="1"/>
</dbReference>
<keyword evidence="8" id="KW-0902">Two-component regulatory system</keyword>
<dbReference type="Pfam" id="PF07730">
    <property type="entry name" value="HisKA_3"/>
    <property type="match status" value="1"/>
</dbReference>
<evidence type="ECO:0000256" key="4">
    <source>
        <dbReference type="ARBA" id="ARBA00022679"/>
    </source>
</evidence>
<feature type="transmembrane region" description="Helical" evidence="10">
    <location>
        <begin position="40"/>
        <end position="60"/>
    </location>
</feature>
<dbReference type="GO" id="GO:0005524">
    <property type="term" value="F:ATP binding"/>
    <property type="evidence" value="ECO:0007669"/>
    <property type="project" value="UniProtKB-KW"/>
</dbReference>
<feature type="transmembrane region" description="Helical" evidence="10">
    <location>
        <begin position="120"/>
        <end position="140"/>
    </location>
</feature>
<feature type="transmembrane region" description="Helical" evidence="10">
    <location>
        <begin position="147"/>
        <end position="169"/>
    </location>
</feature>
<dbReference type="Gene3D" id="1.20.5.1930">
    <property type="match status" value="1"/>
</dbReference>
<dbReference type="RefSeq" id="WP_200132356.1">
    <property type="nucleotide sequence ID" value="NZ_JAEHOI010000007.1"/>
</dbReference>
<protein>
    <recommendedName>
        <fullName evidence="2">histidine kinase</fullName>
        <ecNumber evidence="2">2.7.13.3</ecNumber>
    </recommendedName>
</protein>
<keyword evidence="6 12" id="KW-0418">Kinase</keyword>
<evidence type="ECO:0000256" key="9">
    <source>
        <dbReference type="SAM" id="MobiDB-lite"/>
    </source>
</evidence>
<dbReference type="PANTHER" id="PTHR24421:SF10">
    <property type="entry name" value="NITRATE_NITRITE SENSOR PROTEIN NARQ"/>
    <property type="match status" value="1"/>
</dbReference>
<keyword evidence="7" id="KW-0067">ATP-binding</keyword>
<accession>A0A934QER8</accession>
<dbReference type="InterPro" id="IPR050482">
    <property type="entry name" value="Sensor_HK_TwoCompSys"/>
</dbReference>
<dbReference type="InterPro" id="IPR017205">
    <property type="entry name" value="Sig_transdc_His_kinase_ChrS"/>
</dbReference>
<keyword evidence="3" id="KW-0597">Phosphoprotein</keyword>
<dbReference type="Proteomes" id="UP000618733">
    <property type="component" value="Unassembled WGS sequence"/>
</dbReference>
<dbReference type="EC" id="2.7.13.3" evidence="2"/>
<dbReference type="EMBL" id="JAEHOI010000007">
    <property type="protein sequence ID" value="MBK0422154.1"/>
    <property type="molecule type" value="Genomic_DNA"/>
</dbReference>
<dbReference type="CDD" id="cd16917">
    <property type="entry name" value="HATPase_UhpB-NarQ-NarX-like"/>
    <property type="match status" value="1"/>
</dbReference>
<evidence type="ECO:0000256" key="6">
    <source>
        <dbReference type="ARBA" id="ARBA00022777"/>
    </source>
</evidence>